<reference evidence="6 7" key="1">
    <citation type="journal article" date="2014" name="PLoS ONE">
        <title>An emerging Mycoplasma associated with trichomoniasis, vaginal infection and disease.</title>
        <authorList>
            <consortium name="Vaginal Microbiome Consortium"/>
            <person name="Fettweis J.M."/>
            <person name="Serrano M.G."/>
            <person name="Huang B."/>
            <person name="Brooks J.P."/>
            <person name="Glascock A.L."/>
            <person name="Sheth N.U."/>
            <person name="Strauss J.F.III."/>
            <person name="Jefferson K.K."/>
            <person name="Buck G.A."/>
        </authorList>
    </citation>
    <scope>NUCLEOTIDE SEQUENCE [LARGE SCALE GENOMIC DNA]</scope>
    <source>
        <strain evidence="6 7">VCU_M1</strain>
    </source>
</reference>
<evidence type="ECO:0000256" key="5">
    <source>
        <dbReference type="SAM" id="Phobius"/>
    </source>
</evidence>
<dbReference type="Pfam" id="PF02361">
    <property type="entry name" value="CbiQ"/>
    <property type="match status" value="1"/>
</dbReference>
<dbReference type="HOGENOM" id="CLU_056469_2_2_14"/>
<gene>
    <name evidence="6" type="ORF">MGM1_3390</name>
</gene>
<dbReference type="eggNOG" id="COG0619">
    <property type="taxonomic scope" value="Bacteria"/>
</dbReference>
<organism evidence="6 7">
    <name type="scientific">Candidatus Malacoplasma girerdii</name>
    <dbReference type="NCBI Taxonomy" id="1318617"/>
    <lineage>
        <taxon>Bacteria</taxon>
        <taxon>Bacillati</taxon>
        <taxon>Mycoplasmatota</taxon>
        <taxon>Mycoplasmoidales</taxon>
        <taxon>Mycoplasmoidaceae</taxon>
        <taxon>Malacoplasma</taxon>
    </lineage>
</organism>
<sequence length="353" mass="40361">MKSTFDNYLNRKSFWHSLNPVAKLIITIIMIVVIFMPIDIIGQVVILLTLSLMCFLGRIPLKTIKSILITWAVMLFILFIINWIAYKAPWLMVDYDKHTNWIFGQGLIDNQILIDINGHEHYCIFSPVWGGDIDPSLHTTIPSSDSYFNRYVMKVADNGDRIYLWYHVKWYALSAQVISNSFSVSFKILLMIMVITLLVSTTSEVQLTIAIEEILSPLKLFKIPVNEWAMTISIAIRFVPSLLSEAQNILRAQASRGVDFRNGNFKDKIKSLVSLIVPMFSVAFHKADDLSNTMEARNYSPRAIRTNYRNFGVSTKDFIALSIIGIIVGFLIFLSANRMIVGFIGWLELLIIY</sequence>
<keyword evidence="2 5" id="KW-0812">Transmembrane</keyword>
<evidence type="ECO:0000313" key="7">
    <source>
        <dbReference type="Proteomes" id="UP000030066"/>
    </source>
</evidence>
<dbReference type="CDD" id="cd16914">
    <property type="entry name" value="EcfT"/>
    <property type="match status" value="1"/>
</dbReference>
<evidence type="ECO:0000256" key="4">
    <source>
        <dbReference type="ARBA" id="ARBA00023136"/>
    </source>
</evidence>
<protein>
    <submittedName>
        <fullName evidence="6">ABC-type cobalt transport system permease component</fullName>
    </submittedName>
</protein>
<comment type="subcellular location">
    <subcellularLocation>
        <location evidence="1">Membrane</location>
        <topology evidence="1">Multi-pass membrane protein</topology>
    </subcellularLocation>
</comment>
<dbReference type="PANTHER" id="PTHR33514:SF13">
    <property type="entry name" value="PROTEIN ABCI12, CHLOROPLASTIC"/>
    <property type="match status" value="1"/>
</dbReference>
<dbReference type="AlphaFoldDB" id="A0A097SSZ6"/>
<dbReference type="InterPro" id="IPR003339">
    <property type="entry name" value="ABC/ECF_trnsptr_transmembrane"/>
</dbReference>
<dbReference type="GO" id="GO:0005886">
    <property type="term" value="C:plasma membrane"/>
    <property type="evidence" value="ECO:0007669"/>
    <property type="project" value="UniProtKB-ARBA"/>
</dbReference>
<dbReference type="Proteomes" id="UP000030066">
    <property type="component" value="Chromosome"/>
</dbReference>
<name>A0A097SSZ6_9BACT</name>
<accession>A0A097SSZ6</accession>
<dbReference type="KEGG" id="mgj:MGM1_3390"/>
<dbReference type="STRING" id="1318617.MGM1_3390"/>
<feature type="transmembrane region" description="Helical" evidence="5">
    <location>
        <begin position="318"/>
        <end position="347"/>
    </location>
</feature>
<dbReference type="EMBL" id="CP007711">
    <property type="protein sequence ID" value="AIV03711.1"/>
    <property type="molecule type" value="Genomic_DNA"/>
</dbReference>
<keyword evidence="3 5" id="KW-1133">Transmembrane helix</keyword>
<evidence type="ECO:0000313" key="6">
    <source>
        <dbReference type="EMBL" id="AIV03711.1"/>
    </source>
</evidence>
<feature type="transmembrane region" description="Helical" evidence="5">
    <location>
        <begin position="68"/>
        <end position="86"/>
    </location>
</feature>
<dbReference type="PANTHER" id="PTHR33514">
    <property type="entry name" value="PROTEIN ABCI12, CHLOROPLASTIC"/>
    <property type="match status" value="1"/>
</dbReference>
<keyword evidence="4 5" id="KW-0472">Membrane</keyword>
<evidence type="ECO:0000256" key="3">
    <source>
        <dbReference type="ARBA" id="ARBA00022989"/>
    </source>
</evidence>
<proteinExistence type="predicted"/>
<evidence type="ECO:0000256" key="2">
    <source>
        <dbReference type="ARBA" id="ARBA00022692"/>
    </source>
</evidence>
<keyword evidence="7" id="KW-1185">Reference proteome</keyword>
<feature type="transmembrane region" description="Helical" evidence="5">
    <location>
        <begin position="44"/>
        <end position="61"/>
    </location>
</feature>
<evidence type="ECO:0000256" key="1">
    <source>
        <dbReference type="ARBA" id="ARBA00004141"/>
    </source>
</evidence>
<feature type="transmembrane region" description="Helical" evidence="5">
    <location>
        <begin position="21"/>
        <end position="38"/>
    </location>
</feature>
<feature type="transmembrane region" description="Helical" evidence="5">
    <location>
        <begin position="177"/>
        <end position="199"/>
    </location>
</feature>